<dbReference type="Pfam" id="PF02538">
    <property type="entry name" value="Hydantoinase_B"/>
    <property type="match status" value="1"/>
</dbReference>
<dbReference type="InterPro" id="IPR003692">
    <property type="entry name" value="Hydantoinase_B"/>
</dbReference>
<dbReference type="GO" id="GO:0017168">
    <property type="term" value="F:5-oxoprolinase (ATP-hydrolyzing) activity"/>
    <property type="evidence" value="ECO:0007669"/>
    <property type="project" value="TreeGrafter"/>
</dbReference>
<reference evidence="7" key="1">
    <citation type="submission" date="2023-07" db="EMBL/GenBank/DDBJ databases">
        <title>A draft genome of Kazachstania heterogenica Y-27499.</title>
        <authorList>
            <person name="Donic C."/>
            <person name="Kralova J.S."/>
            <person name="Fidel L."/>
            <person name="Ben-Dor S."/>
            <person name="Jung S."/>
        </authorList>
    </citation>
    <scope>NUCLEOTIDE SEQUENCE [LARGE SCALE GENOMIC DNA]</scope>
    <source>
        <strain evidence="7">Y27499</strain>
    </source>
</reference>
<feature type="domain" description="Hydantoinase B/oxoprolinase" evidence="3">
    <location>
        <begin position="749"/>
        <end position="1285"/>
    </location>
</feature>
<evidence type="ECO:0000259" key="5">
    <source>
        <dbReference type="Pfam" id="PF19278"/>
    </source>
</evidence>
<dbReference type="Proteomes" id="UP001306508">
    <property type="component" value="Unassembled WGS sequence"/>
</dbReference>
<dbReference type="EMBL" id="JAWIZZ010000040">
    <property type="protein sequence ID" value="KAK5780921.1"/>
    <property type="molecule type" value="Genomic_DNA"/>
</dbReference>
<comment type="caution">
    <text evidence="6">The sequence shown here is derived from an EMBL/GenBank/DDBJ whole genome shotgun (WGS) entry which is preliminary data.</text>
</comment>
<dbReference type="GO" id="GO:0005829">
    <property type="term" value="C:cytosol"/>
    <property type="evidence" value="ECO:0007669"/>
    <property type="project" value="TreeGrafter"/>
</dbReference>
<organism evidence="6 7">
    <name type="scientific">Arxiozyma heterogenica</name>
    <dbReference type="NCBI Taxonomy" id="278026"/>
    <lineage>
        <taxon>Eukaryota</taxon>
        <taxon>Fungi</taxon>
        <taxon>Dikarya</taxon>
        <taxon>Ascomycota</taxon>
        <taxon>Saccharomycotina</taxon>
        <taxon>Saccharomycetes</taxon>
        <taxon>Saccharomycetales</taxon>
        <taxon>Saccharomycetaceae</taxon>
        <taxon>Arxiozyma</taxon>
    </lineage>
</organism>
<feature type="domain" description="Acetophenone carboxylase-like C-terminal" evidence="5">
    <location>
        <begin position="554"/>
        <end position="735"/>
    </location>
</feature>
<evidence type="ECO:0000256" key="1">
    <source>
        <dbReference type="ARBA" id="ARBA00010403"/>
    </source>
</evidence>
<sequence length="1286" mass="140699">MTIIDKKKNLIRIAIDRGGTFTDVIANPGSGKPEDDLVIKLLSVDPKNYRDAPLEGIRRVLEKFENKSIPRNVPLDISNIASIRMGTTLATNCALERTGERCALLVTKGFRDALLIGDQTRPDIFDLNIRKCKPLYEIVAEVDERVTLEDYTEQLPFKKSIVSKEKNTLTGKSGEVVRILKELDVKSVENLLSNIYNKGIRSIAVSFLHSYTYPEHELLVGTIAKKIGFKHVSLSCKTSPMIKFLPRAHSSVADAYLTPVIKEYLDSIFHGLTNWENTSVQFMQSDGGLVDRNKFSGLKSILSGPAGGVVGYSTTCYDKTNNIPLIGFDMGGTSTDVSRFGDNKLEHVFETTTAGIIIQSPQLNIHTVAAGGSSILSWENGMFKVGPGSATADPGPAAYRKGGPLTITDANLFLGRLVPEFFPKIFGPNENEPLDLATTTKLFNEITTVINKDLHSNFTPEEVAYGFINVANEVMARPIGAITEAKGHIVSDHYLITFGGAGGQHAVAVAEALGVKTVIAHRYSSILSAYGIYLADVVEERQEPCSYVLGSSETTSFINDRFNKLTHECISELVKQGFSLEDIEVQKYLNLRYETTETALMIMQVGINCDFKSLFHDSYKREFGFAFENKNIIVDDIRVRTIGKSHVREQHSVDEEMKAIKTFNPVNISKEASFFKDVYFNGGFIQTPIYRIGNMKVGTVVSGPAILADGTQTNIIPPNAEATVLKAHIFINIKEKHVLKEKEKDDFVDPIMLSIFSHRFMDIAEQMGTQLRKTSVSTNVKERLDFSCALFDQTGGLVANAPHVPVHLGSMSTCIAAQARLWKGKLKPGDVIITNHPDIGGTHLPDITVITPAFSKKGELLFYVASRAHHADIGGILPGSIPPNSKELYEEGATIFSELLIKNGIFQEDLVYKLFVEEPSKYPGCSGARRISDNISDLKAQVAANTKGIQLIEQLVDTFSFPMTLKYMVAIQNNASETIKDTLKKLVQHFGSSIFEGEDYMDDGSVIKLKVTLDVDAENYIFDFTGTSPQIYGNINAPIAITNSAILYSLRCLVGEDIPLNQGCLEPITIIIPSGSILNPNCGAAVVGGNVLTSQRVTDVILKTLNVMADSQGDCNNFTFGCSDVIDPKTDEVIRGFGYYETICGGSGAGCDSWMGPGWNGCDAVHTNMTNTRMTDVEVFERRYPVILREFSIREGSGGAGKYTGGNGVIRDVEFRIPVTASILSERRAIAPHGLHGGKDGQRGQNIWIRKDTNATINIGGKNSFQAKPGDRLIIMTPGGGGVGEV</sequence>
<evidence type="ECO:0000259" key="2">
    <source>
        <dbReference type="Pfam" id="PF01968"/>
    </source>
</evidence>
<evidence type="ECO:0000259" key="3">
    <source>
        <dbReference type="Pfam" id="PF02538"/>
    </source>
</evidence>
<dbReference type="Pfam" id="PF05378">
    <property type="entry name" value="Hydant_A_N"/>
    <property type="match status" value="1"/>
</dbReference>
<feature type="domain" description="Hydantoinase/oxoprolinase N-terminal" evidence="4">
    <location>
        <begin position="12"/>
        <end position="228"/>
    </location>
</feature>
<evidence type="ECO:0008006" key="8">
    <source>
        <dbReference type="Google" id="ProtNLM"/>
    </source>
</evidence>
<evidence type="ECO:0000313" key="6">
    <source>
        <dbReference type="EMBL" id="KAK5780921.1"/>
    </source>
</evidence>
<protein>
    <recommendedName>
        <fullName evidence="8">5-oxoprolinase</fullName>
    </recommendedName>
</protein>
<dbReference type="InterPro" id="IPR008040">
    <property type="entry name" value="Hydant_A_N"/>
</dbReference>
<dbReference type="InterPro" id="IPR045079">
    <property type="entry name" value="Oxoprolinase-like"/>
</dbReference>
<dbReference type="InterPro" id="IPR002821">
    <property type="entry name" value="Hydantoinase_A"/>
</dbReference>
<dbReference type="Pfam" id="PF01968">
    <property type="entry name" value="Hydantoinase_A"/>
    <property type="match status" value="1"/>
</dbReference>
<accession>A0AAN7W4D2</accession>
<dbReference type="PANTHER" id="PTHR11365">
    <property type="entry name" value="5-OXOPROLINASE RELATED"/>
    <property type="match status" value="1"/>
</dbReference>
<keyword evidence="7" id="KW-1185">Reference proteome</keyword>
<dbReference type="Pfam" id="PF19278">
    <property type="entry name" value="Hydant_A_C"/>
    <property type="match status" value="1"/>
</dbReference>
<evidence type="ECO:0000313" key="7">
    <source>
        <dbReference type="Proteomes" id="UP001306508"/>
    </source>
</evidence>
<comment type="similarity">
    <text evidence="1">Belongs to the oxoprolinase family.</text>
</comment>
<dbReference type="PANTHER" id="PTHR11365:SF2">
    <property type="entry name" value="5-OXOPROLINASE"/>
    <property type="match status" value="1"/>
</dbReference>
<feature type="domain" description="Hydantoinase A/oxoprolinase" evidence="2">
    <location>
        <begin position="247"/>
        <end position="540"/>
    </location>
</feature>
<evidence type="ECO:0000259" key="4">
    <source>
        <dbReference type="Pfam" id="PF05378"/>
    </source>
</evidence>
<name>A0AAN7W4D2_9SACH</name>
<proteinExistence type="inferred from homology"/>
<dbReference type="InterPro" id="IPR049517">
    <property type="entry name" value="ACX-like_C"/>
</dbReference>
<gene>
    <name evidence="6" type="ORF">RI543_002048</name>
</gene>
<dbReference type="GO" id="GO:0006749">
    <property type="term" value="P:glutathione metabolic process"/>
    <property type="evidence" value="ECO:0007669"/>
    <property type="project" value="TreeGrafter"/>
</dbReference>